<gene>
    <name evidence="1" type="ORF">KCG35_21840</name>
</gene>
<sequence>MFRLARVGDKDSKGNTIVEGSPNMKDQGLPVARVGDKLSDGSVITTGNPTIMVDGKPAAIVGSQVSNGCAIVGPCSTKVTTGFDTGSGLKSRAKYSQTKSFTNTTSEPKTLNEQDTAEALIHVRVIDFNGCPIPAAYVNGVITNSEGLASIKVKEGSTELEVSKLLSPYHTDPITDTETIYAQKNETYEVELDTETYSAIGKLRVTFCKDVNLDALYGTNICTYDEYQELMNESKQPDHDWDTFDYLGYAFVKVARKVGLGGDPSQSHLAQFKNTWVRENKTGIILSARRYNIKPEIIAGIAWTEVGGDSGLLNIAAHEVRSAVDAFEITKSSDKTSFGDVEIQIRRVPETVGITRKLEYCERVQVINLLKNEQVNIAVVTKYLADMLIQIYPGYTKDSFDDYKIMLSGYLYNMGYPHKLLGADKDLNIITQKNISFYGHDLLKKIDAMRELIK</sequence>
<dbReference type="Pfam" id="PF05488">
    <property type="entry name" value="PAAR_motif"/>
    <property type="match status" value="1"/>
</dbReference>
<keyword evidence="2" id="KW-1185">Reference proteome</keyword>
<dbReference type="RefSeq" id="WP_215821992.1">
    <property type="nucleotide sequence ID" value="NZ_JAGSOY010000097.1"/>
</dbReference>
<dbReference type="EMBL" id="JAGSOY010000097">
    <property type="protein sequence ID" value="MBU2713707.1"/>
    <property type="molecule type" value="Genomic_DNA"/>
</dbReference>
<dbReference type="InterPro" id="IPR008727">
    <property type="entry name" value="PAAR_motif"/>
</dbReference>
<dbReference type="CDD" id="cd14743">
    <property type="entry name" value="PAAR_CT_1"/>
    <property type="match status" value="1"/>
</dbReference>
<reference evidence="1 2" key="1">
    <citation type="submission" date="2021-04" db="EMBL/GenBank/DDBJ databases">
        <authorList>
            <person name="Pira H."/>
            <person name="Risdian C."/>
            <person name="Wink J."/>
        </authorList>
    </citation>
    <scope>NUCLEOTIDE SEQUENCE [LARGE SCALE GENOMIC DNA]</scope>
    <source>
        <strain evidence="1 2">WH53</strain>
    </source>
</reference>
<comment type="caution">
    <text evidence="1">The sequence shown here is derived from an EMBL/GenBank/DDBJ whole genome shotgun (WGS) entry which is preliminary data.</text>
</comment>
<name>A0ABS5ZI11_9GAMM</name>
<organism evidence="1 2">
    <name type="scientific">Zooshikella harenae</name>
    <dbReference type="NCBI Taxonomy" id="2827238"/>
    <lineage>
        <taxon>Bacteria</taxon>
        <taxon>Pseudomonadati</taxon>
        <taxon>Pseudomonadota</taxon>
        <taxon>Gammaproteobacteria</taxon>
        <taxon>Oceanospirillales</taxon>
        <taxon>Zooshikellaceae</taxon>
        <taxon>Zooshikella</taxon>
    </lineage>
</organism>
<evidence type="ECO:0000313" key="2">
    <source>
        <dbReference type="Proteomes" id="UP000690515"/>
    </source>
</evidence>
<proteinExistence type="predicted"/>
<dbReference type="Gene3D" id="2.60.200.60">
    <property type="match status" value="1"/>
</dbReference>
<protein>
    <submittedName>
        <fullName evidence="1">PAAR domain-containing protein</fullName>
    </submittedName>
</protein>
<accession>A0ABS5ZI11</accession>
<dbReference type="Proteomes" id="UP000690515">
    <property type="component" value="Unassembled WGS sequence"/>
</dbReference>
<evidence type="ECO:0000313" key="1">
    <source>
        <dbReference type="EMBL" id="MBU2713707.1"/>
    </source>
</evidence>